<dbReference type="PANTHER" id="PTHR43130">
    <property type="entry name" value="ARAC-FAMILY TRANSCRIPTIONAL REGULATOR"/>
    <property type="match status" value="1"/>
</dbReference>
<dbReference type="InterPro" id="IPR002818">
    <property type="entry name" value="DJ-1/PfpI"/>
</dbReference>
<accession>A0ABU2DU61</accession>
<proteinExistence type="predicted"/>
<organism evidence="2 3">
    <name type="scientific">Nesterenkonia aerolata</name>
    <dbReference type="NCBI Taxonomy" id="3074079"/>
    <lineage>
        <taxon>Bacteria</taxon>
        <taxon>Bacillati</taxon>
        <taxon>Actinomycetota</taxon>
        <taxon>Actinomycetes</taxon>
        <taxon>Micrococcales</taxon>
        <taxon>Micrococcaceae</taxon>
        <taxon>Nesterenkonia</taxon>
    </lineage>
</organism>
<protein>
    <submittedName>
        <fullName evidence="2">DJ-1/PfpI family protein</fullName>
        <ecNumber evidence="2">4.2.1.-</ecNumber>
    </submittedName>
</protein>
<dbReference type="EC" id="4.2.1.-" evidence="2"/>
<evidence type="ECO:0000259" key="1">
    <source>
        <dbReference type="Pfam" id="PF01965"/>
    </source>
</evidence>
<dbReference type="Proteomes" id="UP001251870">
    <property type="component" value="Unassembled WGS sequence"/>
</dbReference>
<dbReference type="PANTHER" id="PTHR43130:SF15">
    <property type="entry name" value="THIJ_PFPI FAMILY PROTEIN (AFU_ORTHOLOGUE AFUA_5G14240)"/>
    <property type="match status" value="1"/>
</dbReference>
<dbReference type="GO" id="GO:0016829">
    <property type="term" value="F:lyase activity"/>
    <property type="evidence" value="ECO:0007669"/>
    <property type="project" value="UniProtKB-KW"/>
</dbReference>
<dbReference type="RefSeq" id="WP_310549025.1">
    <property type="nucleotide sequence ID" value="NZ_JAVKGR010000015.1"/>
</dbReference>
<dbReference type="Pfam" id="PF01965">
    <property type="entry name" value="DJ-1_PfpI"/>
    <property type="match status" value="1"/>
</dbReference>
<name>A0ABU2DU61_9MICC</name>
<sequence length="206" mass="22105">MTRAARDVGMVLFDGFELLDVFGPVELLSKLPDEYRITYVTPTAGRVRSSQGIEVIAEESFGSAGTPDLVIVPGGIGARSLVEDVEFLSGLTRWATGAQLITSVCTGSALLAAAGLLEGYRATSNKRAFAWSTQHGEDVTWVPQARWVQDRDRWTSSGVAAGMDMTAALIEHLSGHEAAADAARVIELEVHSDPTWDPFAAHYGLQ</sequence>
<reference evidence="2 3" key="1">
    <citation type="submission" date="2023-09" db="EMBL/GenBank/DDBJ databases">
        <title>Description of three actinobacteria isolated from air of manufacturing shop in a pharmaceutical factory.</title>
        <authorList>
            <person name="Zhang D.-F."/>
        </authorList>
    </citation>
    <scope>NUCLEOTIDE SEQUENCE [LARGE SCALE GENOMIC DNA]</scope>
    <source>
        <strain evidence="2 3">LY-0111</strain>
    </source>
</reference>
<dbReference type="Gene3D" id="3.40.50.880">
    <property type="match status" value="1"/>
</dbReference>
<keyword evidence="3" id="KW-1185">Reference proteome</keyword>
<dbReference type="EMBL" id="JAVKGR010000015">
    <property type="protein sequence ID" value="MDR8020042.1"/>
    <property type="molecule type" value="Genomic_DNA"/>
</dbReference>
<keyword evidence="2" id="KW-0456">Lyase</keyword>
<evidence type="ECO:0000313" key="2">
    <source>
        <dbReference type="EMBL" id="MDR8020042.1"/>
    </source>
</evidence>
<evidence type="ECO:0000313" key="3">
    <source>
        <dbReference type="Proteomes" id="UP001251870"/>
    </source>
</evidence>
<dbReference type="SUPFAM" id="SSF52317">
    <property type="entry name" value="Class I glutamine amidotransferase-like"/>
    <property type="match status" value="1"/>
</dbReference>
<dbReference type="CDD" id="cd03139">
    <property type="entry name" value="GATase1_PfpI_2"/>
    <property type="match status" value="1"/>
</dbReference>
<dbReference type="InterPro" id="IPR052158">
    <property type="entry name" value="INH-QAR"/>
</dbReference>
<feature type="domain" description="DJ-1/PfpI" evidence="1">
    <location>
        <begin position="8"/>
        <end position="171"/>
    </location>
</feature>
<dbReference type="InterPro" id="IPR029062">
    <property type="entry name" value="Class_I_gatase-like"/>
</dbReference>
<gene>
    <name evidence="2" type="ORF">RIL96_10750</name>
</gene>
<comment type="caution">
    <text evidence="2">The sequence shown here is derived from an EMBL/GenBank/DDBJ whole genome shotgun (WGS) entry which is preliminary data.</text>
</comment>